<accession>A0A1N6ZNV3</accession>
<name>A0A1N6ZNV3_9RHOO</name>
<dbReference type="PANTHER" id="PTHR12526">
    <property type="entry name" value="GLYCOSYLTRANSFERASE"/>
    <property type="match status" value="1"/>
</dbReference>
<organism evidence="3 4">
    <name type="scientific">Aromatoleum tolulyticum</name>
    <dbReference type="NCBI Taxonomy" id="34027"/>
    <lineage>
        <taxon>Bacteria</taxon>
        <taxon>Pseudomonadati</taxon>
        <taxon>Pseudomonadota</taxon>
        <taxon>Betaproteobacteria</taxon>
        <taxon>Rhodocyclales</taxon>
        <taxon>Rhodocyclaceae</taxon>
        <taxon>Aromatoleum</taxon>
    </lineage>
</organism>
<proteinExistence type="predicted"/>
<keyword evidence="4" id="KW-1185">Reference proteome</keyword>
<dbReference type="PANTHER" id="PTHR12526:SF638">
    <property type="entry name" value="SPORE COAT PROTEIN SA"/>
    <property type="match status" value="1"/>
</dbReference>
<evidence type="ECO:0000259" key="1">
    <source>
        <dbReference type="Pfam" id="PF00534"/>
    </source>
</evidence>
<dbReference type="InterPro" id="IPR001296">
    <property type="entry name" value="Glyco_trans_1"/>
</dbReference>
<dbReference type="EMBL" id="FTMD01000012">
    <property type="protein sequence ID" value="SIR28562.1"/>
    <property type="molecule type" value="Genomic_DNA"/>
</dbReference>
<feature type="domain" description="Glycosyl transferase family 1" evidence="1">
    <location>
        <begin position="222"/>
        <end position="377"/>
    </location>
</feature>
<evidence type="ECO:0000313" key="4">
    <source>
        <dbReference type="Proteomes" id="UP000186819"/>
    </source>
</evidence>
<dbReference type="AlphaFoldDB" id="A0A1N6ZNV3"/>
<protein>
    <submittedName>
        <fullName evidence="3">Glycosyltransferase involved in cell wall bisynthesis</fullName>
    </submittedName>
</protein>
<dbReference type="Proteomes" id="UP000186819">
    <property type="component" value="Unassembled WGS sequence"/>
</dbReference>
<dbReference type="Pfam" id="PF13439">
    <property type="entry name" value="Glyco_transf_4"/>
    <property type="match status" value="1"/>
</dbReference>
<sequence length="408" mass="43703">MTRQHPVHGRGSDTPARISVLLLTTSYPLDAGSVSGIFVQRLAAALDRHCSLRVLAPADATASPADAVAPFATTFRYAPRGLQTLAHGAGGIPAALGARRANLLLVPPFLLAMLVACWRHSRGTQILFANWSICGIAAGLAGRARGIPVVVTLRGEDANRVDKGRLFRTMLGLCARLCDRVVTVSEAMADALRISVPAIADKLVTIPNGVAQDFLEVQPARSDTGALRLLCVASLIPRKSVGTLIRALAALPGHYTLSIVGEGSEESALRQLADTLGVTRRVRFLPFQPPERLPALLAECDIFVLPSLAEGRPNVVLEAFAAARPVVASDIDGLRELIGADVRGLLFARGNVEGLSDCLLRLGDPAIRTMLGERARQFIIDEGLTWDRAAERYTQLFQELLTHKRMSS</sequence>
<dbReference type="STRING" id="34027.SAMN05421829_11288"/>
<feature type="domain" description="Glycosyltransferase subfamily 4-like N-terminal" evidence="2">
    <location>
        <begin position="37"/>
        <end position="211"/>
    </location>
</feature>
<dbReference type="GO" id="GO:0016757">
    <property type="term" value="F:glycosyltransferase activity"/>
    <property type="evidence" value="ECO:0007669"/>
    <property type="project" value="TreeGrafter"/>
</dbReference>
<dbReference type="SUPFAM" id="SSF53756">
    <property type="entry name" value="UDP-Glycosyltransferase/glycogen phosphorylase"/>
    <property type="match status" value="1"/>
</dbReference>
<dbReference type="Pfam" id="PF00534">
    <property type="entry name" value="Glycos_transf_1"/>
    <property type="match status" value="1"/>
</dbReference>
<evidence type="ECO:0000259" key="2">
    <source>
        <dbReference type="Pfam" id="PF13439"/>
    </source>
</evidence>
<dbReference type="InterPro" id="IPR028098">
    <property type="entry name" value="Glyco_trans_4-like_N"/>
</dbReference>
<dbReference type="Gene3D" id="3.40.50.2000">
    <property type="entry name" value="Glycogen Phosphorylase B"/>
    <property type="match status" value="2"/>
</dbReference>
<evidence type="ECO:0000313" key="3">
    <source>
        <dbReference type="EMBL" id="SIR28562.1"/>
    </source>
</evidence>
<keyword evidence="3" id="KW-0808">Transferase</keyword>
<gene>
    <name evidence="3" type="ORF">SAMN05421829_11288</name>
</gene>
<reference evidence="4" key="1">
    <citation type="submission" date="2017-01" db="EMBL/GenBank/DDBJ databases">
        <authorList>
            <person name="Varghese N."/>
            <person name="Submissions S."/>
        </authorList>
    </citation>
    <scope>NUCLEOTIDE SEQUENCE [LARGE SCALE GENOMIC DNA]</scope>
    <source>
        <strain evidence="4">ATCC 51758</strain>
    </source>
</reference>